<feature type="region of interest" description="Disordered" evidence="1">
    <location>
        <begin position="122"/>
        <end position="141"/>
    </location>
</feature>
<evidence type="ECO:0000256" key="1">
    <source>
        <dbReference type="SAM" id="MobiDB-lite"/>
    </source>
</evidence>
<dbReference type="Proteomes" id="UP000019373">
    <property type="component" value="Unassembled WGS sequence"/>
</dbReference>
<proteinExistence type="predicted"/>
<dbReference type="OrthoDB" id="18412at2759"/>
<evidence type="ECO:0000313" key="2">
    <source>
        <dbReference type="EMBL" id="ERF70281.1"/>
    </source>
</evidence>
<protein>
    <submittedName>
        <fullName evidence="2">Uncharacterized protein</fullName>
    </submittedName>
</protein>
<dbReference type="AlphaFoldDB" id="U1GEW8"/>
<gene>
    <name evidence="2" type="ORF">EPUS_06322</name>
</gene>
<name>U1GEW8_ENDPU</name>
<accession>U1GEW8</accession>
<reference evidence="3" key="1">
    <citation type="journal article" date="2014" name="BMC Genomics">
        <title>Genome characteristics reveal the impact of lichenization on lichen-forming fungus Endocarpon pusillum Hedwig (Verrucariales, Ascomycota).</title>
        <authorList>
            <person name="Wang Y.-Y."/>
            <person name="Liu B."/>
            <person name="Zhang X.-Y."/>
            <person name="Zhou Q.-M."/>
            <person name="Zhang T."/>
            <person name="Li H."/>
            <person name="Yu Y.-F."/>
            <person name="Zhang X.-L."/>
            <person name="Hao X.-Y."/>
            <person name="Wang M."/>
            <person name="Wang L."/>
            <person name="Wei J.-C."/>
        </authorList>
    </citation>
    <scope>NUCLEOTIDE SEQUENCE [LARGE SCALE GENOMIC DNA]</scope>
    <source>
        <strain evidence="3">Z07020 / HMAS-L-300199</strain>
    </source>
</reference>
<evidence type="ECO:0000313" key="3">
    <source>
        <dbReference type="Proteomes" id="UP000019373"/>
    </source>
</evidence>
<dbReference type="HOGENOM" id="CLU_1250672_0_0_1"/>
<dbReference type="RefSeq" id="XP_007804043.1">
    <property type="nucleotide sequence ID" value="XM_007805852.1"/>
</dbReference>
<dbReference type="EMBL" id="KE721344">
    <property type="protein sequence ID" value="ERF70281.1"/>
    <property type="molecule type" value="Genomic_DNA"/>
</dbReference>
<keyword evidence="3" id="KW-1185">Reference proteome</keyword>
<sequence>MRTRAVQISVSCMQCSKYGEVQQRSPKFTAADRIAACSLQCSKDHKDKCGVPRNALIDAAATETLYQESSDSEPVVGRAQQSVIDSITNAAEVQELFVRYPKLRTQLRGIYEASLKHDESEQHSCYQRESNTHHSRTRGYYKDDKQHWTPEKGIQAGLKKLHMCLRASDADFSGLKEFCKVITRFQPAGSQLHADEGKSPYMKPTVHKNSAYQKGLGSPSA</sequence>
<dbReference type="GeneID" id="19241265"/>
<feature type="region of interest" description="Disordered" evidence="1">
    <location>
        <begin position="192"/>
        <end position="221"/>
    </location>
</feature>
<organism evidence="2 3">
    <name type="scientific">Endocarpon pusillum (strain Z07020 / HMAS-L-300199)</name>
    <name type="common">Lichen-forming fungus</name>
    <dbReference type="NCBI Taxonomy" id="1263415"/>
    <lineage>
        <taxon>Eukaryota</taxon>
        <taxon>Fungi</taxon>
        <taxon>Dikarya</taxon>
        <taxon>Ascomycota</taxon>
        <taxon>Pezizomycotina</taxon>
        <taxon>Eurotiomycetes</taxon>
        <taxon>Chaetothyriomycetidae</taxon>
        <taxon>Verrucariales</taxon>
        <taxon>Verrucariaceae</taxon>
        <taxon>Endocarpon</taxon>
    </lineage>
</organism>